<keyword evidence="2" id="KW-0067">ATP-binding</keyword>
<dbReference type="InParanoid" id="A0A0C9ZSJ1"/>
<feature type="non-terminal residue" evidence="4">
    <location>
        <position position="172"/>
    </location>
</feature>
<dbReference type="SUPFAM" id="SSF56112">
    <property type="entry name" value="Protein kinase-like (PK-like)"/>
    <property type="match status" value="1"/>
</dbReference>
<name>A0A0C9ZSJ1_9AGAM</name>
<evidence type="ECO:0000256" key="1">
    <source>
        <dbReference type="ARBA" id="ARBA00022741"/>
    </source>
</evidence>
<dbReference type="AlphaFoldDB" id="A0A0C9ZSJ1"/>
<dbReference type="STRING" id="930992.A0A0C9ZSJ1"/>
<dbReference type="InterPro" id="IPR051681">
    <property type="entry name" value="Ser/Thr_Kinases-Pseudokinases"/>
</dbReference>
<protein>
    <recommendedName>
        <fullName evidence="3">Protein kinase domain-containing protein</fullName>
    </recommendedName>
</protein>
<keyword evidence="5" id="KW-1185">Reference proteome</keyword>
<dbReference type="SMART" id="SM00220">
    <property type="entry name" value="S_TKc"/>
    <property type="match status" value="1"/>
</dbReference>
<dbReference type="OrthoDB" id="4062651at2759"/>
<dbReference type="HOGENOM" id="CLU_000288_7_18_1"/>
<dbReference type="GO" id="GO:0004674">
    <property type="term" value="F:protein serine/threonine kinase activity"/>
    <property type="evidence" value="ECO:0007669"/>
    <property type="project" value="TreeGrafter"/>
</dbReference>
<reference evidence="4 5" key="1">
    <citation type="submission" date="2014-04" db="EMBL/GenBank/DDBJ databases">
        <authorList>
            <consortium name="DOE Joint Genome Institute"/>
            <person name="Kuo A."/>
            <person name="Ruytinx J."/>
            <person name="Rineau F."/>
            <person name="Colpaert J."/>
            <person name="Kohler A."/>
            <person name="Nagy L.G."/>
            <person name="Floudas D."/>
            <person name="Copeland A."/>
            <person name="Barry K.W."/>
            <person name="Cichocki N."/>
            <person name="Veneault-Fourrey C."/>
            <person name="LaButti K."/>
            <person name="Lindquist E.A."/>
            <person name="Lipzen A."/>
            <person name="Lundell T."/>
            <person name="Morin E."/>
            <person name="Murat C."/>
            <person name="Sun H."/>
            <person name="Tunlid A."/>
            <person name="Henrissat B."/>
            <person name="Grigoriev I.V."/>
            <person name="Hibbett D.S."/>
            <person name="Martin F."/>
            <person name="Nordberg H.P."/>
            <person name="Cantor M.N."/>
            <person name="Hua S.X."/>
        </authorList>
    </citation>
    <scope>NUCLEOTIDE SEQUENCE [LARGE SCALE GENOMIC DNA]</scope>
    <source>
        <strain evidence="4 5">UH-Slu-Lm8-n1</strain>
    </source>
</reference>
<feature type="domain" description="Protein kinase" evidence="3">
    <location>
        <begin position="1"/>
        <end position="153"/>
    </location>
</feature>
<sequence length="172" mass="19037">IHSVPVVHGDITGANILIDEGGQAKLIDFGLSTIVRPLFGQSHLVVTSIHPGAIRYAAPELLSEEVFDLPLKKCDIYSFGCVMLQILSGRYPWSEIKSLKPEFPILNLISQGRSPQRPGGYPAIIDSDWDIIQKCLQLRCELRPSADEVHDFVVHRHSSSGQSVSFKFVVDC</sequence>
<dbReference type="PROSITE" id="PS00109">
    <property type="entry name" value="PROTEIN_KINASE_TYR"/>
    <property type="match status" value="1"/>
</dbReference>
<evidence type="ECO:0000313" key="4">
    <source>
        <dbReference type="EMBL" id="KIK32261.1"/>
    </source>
</evidence>
<keyword evidence="1" id="KW-0547">Nucleotide-binding</keyword>
<dbReference type="Proteomes" id="UP000054485">
    <property type="component" value="Unassembled WGS sequence"/>
</dbReference>
<evidence type="ECO:0000256" key="2">
    <source>
        <dbReference type="ARBA" id="ARBA00022840"/>
    </source>
</evidence>
<dbReference type="Pfam" id="PF00069">
    <property type="entry name" value="Pkinase"/>
    <property type="match status" value="1"/>
</dbReference>
<dbReference type="InterPro" id="IPR008266">
    <property type="entry name" value="Tyr_kinase_AS"/>
</dbReference>
<dbReference type="PANTHER" id="PTHR44329">
    <property type="entry name" value="SERINE/THREONINE-PROTEIN KINASE TNNI3K-RELATED"/>
    <property type="match status" value="1"/>
</dbReference>
<dbReference type="PROSITE" id="PS50011">
    <property type="entry name" value="PROTEIN_KINASE_DOM"/>
    <property type="match status" value="1"/>
</dbReference>
<dbReference type="PANTHER" id="PTHR44329:SF298">
    <property type="entry name" value="MIXED LINEAGE KINASE DOMAIN-LIKE PROTEIN"/>
    <property type="match status" value="1"/>
</dbReference>
<proteinExistence type="predicted"/>
<dbReference type="InterPro" id="IPR011009">
    <property type="entry name" value="Kinase-like_dom_sf"/>
</dbReference>
<evidence type="ECO:0000259" key="3">
    <source>
        <dbReference type="PROSITE" id="PS50011"/>
    </source>
</evidence>
<dbReference type="GO" id="GO:0005524">
    <property type="term" value="F:ATP binding"/>
    <property type="evidence" value="ECO:0007669"/>
    <property type="project" value="UniProtKB-KW"/>
</dbReference>
<reference evidence="5" key="2">
    <citation type="submission" date="2015-01" db="EMBL/GenBank/DDBJ databases">
        <title>Evolutionary Origins and Diversification of the Mycorrhizal Mutualists.</title>
        <authorList>
            <consortium name="DOE Joint Genome Institute"/>
            <consortium name="Mycorrhizal Genomics Consortium"/>
            <person name="Kohler A."/>
            <person name="Kuo A."/>
            <person name="Nagy L.G."/>
            <person name="Floudas D."/>
            <person name="Copeland A."/>
            <person name="Barry K.W."/>
            <person name="Cichocki N."/>
            <person name="Veneault-Fourrey C."/>
            <person name="LaButti K."/>
            <person name="Lindquist E.A."/>
            <person name="Lipzen A."/>
            <person name="Lundell T."/>
            <person name="Morin E."/>
            <person name="Murat C."/>
            <person name="Riley R."/>
            <person name="Ohm R."/>
            <person name="Sun H."/>
            <person name="Tunlid A."/>
            <person name="Henrissat B."/>
            <person name="Grigoriev I.V."/>
            <person name="Hibbett D.S."/>
            <person name="Martin F."/>
        </authorList>
    </citation>
    <scope>NUCLEOTIDE SEQUENCE [LARGE SCALE GENOMIC DNA]</scope>
    <source>
        <strain evidence="5">UH-Slu-Lm8-n1</strain>
    </source>
</reference>
<dbReference type="InterPro" id="IPR000719">
    <property type="entry name" value="Prot_kinase_dom"/>
</dbReference>
<dbReference type="Gene3D" id="1.10.510.10">
    <property type="entry name" value="Transferase(Phosphotransferase) domain 1"/>
    <property type="match status" value="1"/>
</dbReference>
<evidence type="ECO:0000313" key="5">
    <source>
        <dbReference type="Proteomes" id="UP000054485"/>
    </source>
</evidence>
<organism evidence="4 5">
    <name type="scientific">Suillus luteus UH-Slu-Lm8-n1</name>
    <dbReference type="NCBI Taxonomy" id="930992"/>
    <lineage>
        <taxon>Eukaryota</taxon>
        <taxon>Fungi</taxon>
        <taxon>Dikarya</taxon>
        <taxon>Basidiomycota</taxon>
        <taxon>Agaricomycotina</taxon>
        <taxon>Agaricomycetes</taxon>
        <taxon>Agaricomycetidae</taxon>
        <taxon>Boletales</taxon>
        <taxon>Suillineae</taxon>
        <taxon>Suillaceae</taxon>
        <taxon>Suillus</taxon>
    </lineage>
</organism>
<gene>
    <name evidence="4" type="ORF">CY34DRAFT_101886</name>
</gene>
<dbReference type="EMBL" id="KN836314">
    <property type="protein sequence ID" value="KIK32261.1"/>
    <property type="molecule type" value="Genomic_DNA"/>
</dbReference>
<accession>A0A0C9ZSJ1</accession>